<reference evidence="1 2" key="1">
    <citation type="submission" date="2020-11" db="EMBL/GenBank/DDBJ databases">
        <title>Arthrobacter antarcticus sp. nov., isolated from Antarctic Soil.</title>
        <authorList>
            <person name="Li J."/>
        </authorList>
    </citation>
    <scope>NUCLEOTIDE SEQUENCE [LARGE SCALE GENOMIC DNA]</scope>
    <source>
        <strain evidence="1 2">Z1-20</strain>
    </source>
</reference>
<dbReference type="Pfam" id="PF05954">
    <property type="entry name" value="Phage_GPD"/>
    <property type="match status" value="1"/>
</dbReference>
<accession>A0A931CGH7</accession>
<keyword evidence="2" id="KW-1185">Reference proteome</keyword>
<dbReference type="Gene3D" id="3.55.50.10">
    <property type="entry name" value="Baseplate protein-like domains"/>
    <property type="match status" value="1"/>
</dbReference>
<organism evidence="1 2">
    <name type="scientific">Arthrobacter terrae</name>
    <dbReference type="NCBI Taxonomy" id="2935737"/>
    <lineage>
        <taxon>Bacteria</taxon>
        <taxon>Bacillati</taxon>
        <taxon>Actinomycetota</taxon>
        <taxon>Actinomycetes</taxon>
        <taxon>Micrococcales</taxon>
        <taxon>Micrococcaceae</taxon>
        <taxon>Arthrobacter</taxon>
    </lineage>
</organism>
<proteinExistence type="predicted"/>
<evidence type="ECO:0000313" key="2">
    <source>
        <dbReference type="Proteomes" id="UP000655366"/>
    </source>
</evidence>
<dbReference type="Proteomes" id="UP000655366">
    <property type="component" value="Unassembled WGS sequence"/>
</dbReference>
<name>A0A931CGH7_9MICC</name>
<comment type="caution">
    <text evidence="1">The sequence shown here is derived from an EMBL/GenBank/DDBJ whole genome shotgun (WGS) entry which is preliminary data.</text>
</comment>
<evidence type="ECO:0000313" key="1">
    <source>
        <dbReference type="EMBL" id="MBG0737928.1"/>
    </source>
</evidence>
<gene>
    <name evidence="1" type="ORF">IV500_00540</name>
</gene>
<protein>
    <submittedName>
        <fullName evidence="1">Phage late control D family protein</fullName>
    </submittedName>
</protein>
<sequence length="361" mass="39301">MTEPLLGIVSPVFTVNGELAGSLARDCVRLEVAEGCEGLRTLQAHFIAVGPGATGPPSKMLYLDGQSVDFGKSIEVSLGPSTAQRTVFDGTISGLEAVYPDSEPPRVVVYAEDALMRLRMTRRMRTYRNVTDADIAEQIATEHGLQTDIAAEGPRYDVVQQVNQSDLAFLRERGRLLQAEVWCTGRKLHFTLRTRRQGTALTLVQGNELLSVRLRADLAHQRSEVVVTGYDASTRAVINESAGVDVVEGEAARGLTGPRVLEKALGASVSLRVRETALNADEARAWAKAEMLRRGRSFVTAVGTTRGSPDMVVGSNLSLQSVGPPFDGTGYYVTWVHHIFEHEHGLRTRFEAERATVNEAS</sequence>
<dbReference type="SUPFAM" id="SSF69279">
    <property type="entry name" value="Phage tail proteins"/>
    <property type="match status" value="1"/>
</dbReference>
<dbReference type="Gene3D" id="2.30.110.50">
    <property type="match status" value="1"/>
</dbReference>
<dbReference type="RefSeq" id="WP_196394875.1">
    <property type="nucleotide sequence ID" value="NZ_JADNYM010000001.1"/>
</dbReference>
<dbReference type="EMBL" id="JADNYM010000001">
    <property type="protein sequence ID" value="MBG0737928.1"/>
    <property type="molecule type" value="Genomic_DNA"/>
</dbReference>
<dbReference type="AlphaFoldDB" id="A0A931CGH7"/>